<evidence type="ECO:0000313" key="2">
    <source>
        <dbReference type="EMBL" id="TYC51048.1"/>
    </source>
</evidence>
<dbReference type="Proteomes" id="UP000371977">
    <property type="component" value="Unassembled WGS sequence"/>
</dbReference>
<keyword evidence="1" id="KW-0472">Membrane</keyword>
<accession>A0A6C2CAG7</accession>
<dbReference type="AlphaFoldDB" id="A0A6C2CAG7"/>
<reference evidence="2 3" key="1">
    <citation type="submission" date="2019-01" db="EMBL/GenBank/DDBJ databases">
        <title>Weissella sp. nov., a novel lactic acid bacterium isolated from animal feces.</title>
        <authorList>
            <person name="Wang L.-T."/>
        </authorList>
    </citation>
    <scope>NUCLEOTIDE SEQUENCE [LARGE SCALE GENOMIC DNA]</scope>
    <source>
        <strain evidence="2 3">8H-2</strain>
    </source>
</reference>
<evidence type="ECO:0000256" key="1">
    <source>
        <dbReference type="SAM" id="Phobius"/>
    </source>
</evidence>
<comment type="caution">
    <text evidence="2">The sequence shown here is derived from an EMBL/GenBank/DDBJ whole genome shotgun (WGS) entry which is preliminary data.</text>
</comment>
<keyword evidence="1" id="KW-1133">Transmembrane helix</keyword>
<dbReference type="RefSeq" id="WP_148621634.1">
    <property type="nucleotide sequence ID" value="NZ_SDGZ01000003.1"/>
</dbReference>
<proteinExistence type="predicted"/>
<feature type="transmembrane region" description="Helical" evidence="1">
    <location>
        <begin position="40"/>
        <end position="62"/>
    </location>
</feature>
<dbReference type="EMBL" id="SDGZ01000003">
    <property type="protein sequence ID" value="TYC51048.1"/>
    <property type="molecule type" value="Genomic_DNA"/>
</dbReference>
<keyword evidence="1" id="KW-0812">Transmembrane</keyword>
<gene>
    <name evidence="2" type="ORF">ESZ50_00505</name>
</gene>
<protein>
    <submittedName>
        <fullName evidence="2">Uncharacterized protein</fullName>
    </submittedName>
</protein>
<organism evidence="2 3">
    <name type="scientific">Weissella muntiaci</name>
    <dbReference type="NCBI Taxonomy" id="2508881"/>
    <lineage>
        <taxon>Bacteria</taxon>
        <taxon>Bacillati</taxon>
        <taxon>Bacillota</taxon>
        <taxon>Bacilli</taxon>
        <taxon>Lactobacillales</taxon>
        <taxon>Lactobacillaceae</taxon>
        <taxon>Weissella</taxon>
    </lineage>
</organism>
<feature type="transmembrane region" description="Helical" evidence="1">
    <location>
        <begin position="74"/>
        <end position="93"/>
    </location>
</feature>
<feature type="transmembrane region" description="Helical" evidence="1">
    <location>
        <begin position="113"/>
        <end position="135"/>
    </location>
</feature>
<keyword evidence="3" id="KW-1185">Reference proteome</keyword>
<name>A0A6C2CAG7_9LACO</name>
<evidence type="ECO:0000313" key="3">
    <source>
        <dbReference type="Proteomes" id="UP000371977"/>
    </source>
</evidence>
<sequence>MFPFKMLNVNRDEYIGLGHHEEKAQSDASLFYGDHRFLSFLYSKLFVIFNAPGLIFDYLSYWIRVAGSWVMTELILSFKVWLLIVFLQIFTSLQGDITNTITSSNFTSVIVQWYIYFALPIAFVITFFGGLGAILGENHIFTPIWVTYLTTKLPFNRRIPFFIPRVLVFKKQEEFWDQHSQQQDTVTIPYIYDIDRAAVSKLLEDNYDDIIQMNINVQTLIKYLFLKGQLPEWAVQIVEDKEVNRSLDSIPEYSFKDQLAKNLLNFLRKHDLIEQHALSIGVTDADKKKLIKELKEQLSVNFTHADEGTIVENGTYVRFLQKKHY</sequence>